<name>A0A8W8LGZ1_MAGGI</name>
<evidence type="ECO:0000256" key="3">
    <source>
        <dbReference type="SAM" id="SignalP"/>
    </source>
</evidence>
<keyword evidence="3" id="KW-0732">Signal</keyword>
<dbReference type="AlphaFoldDB" id="A0A8W8LGZ1"/>
<keyword evidence="2" id="KW-1133">Transmembrane helix</keyword>
<feature type="domain" description="Neurotransmitter-gated ion-channel ligand-binding" evidence="4">
    <location>
        <begin position="24"/>
        <end position="118"/>
    </location>
</feature>
<feature type="compositionally biased region" description="Acidic residues" evidence="1">
    <location>
        <begin position="217"/>
        <end position="226"/>
    </location>
</feature>
<protein>
    <recommendedName>
        <fullName evidence="4">Neurotransmitter-gated ion-channel ligand-binding domain-containing protein</fullName>
    </recommendedName>
</protein>
<feature type="region of interest" description="Disordered" evidence="1">
    <location>
        <begin position="197"/>
        <end position="226"/>
    </location>
</feature>
<feature type="transmembrane region" description="Helical" evidence="2">
    <location>
        <begin position="141"/>
        <end position="162"/>
    </location>
</feature>
<sequence length="226" mass="25653">MKAFLLILCSFQCVEGYSIKQKAQLHANLSSGYDRMIRPGLNQTVPTIININFYLTSLEEFAMEKSKMTVMGSFGLEWTDSRLTWNSTAFDGDLNQTSLFVSNIWAPYFILFNPHHEQMPILSDILPEASERNVSYLTHKLLVDMLLVCAIVVAVVLAIKIYDQTDNQQISGKCRAFTRRMNICCKRKQSAMYIEEKEKSPVKSPVKSAEKSPVECVNDECDSNVT</sequence>
<dbReference type="Proteomes" id="UP000005408">
    <property type="component" value="Unassembled WGS sequence"/>
</dbReference>
<dbReference type="SUPFAM" id="SSF63712">
    <property type="entry name" value="Nicotinic receptor ligand binding domain-like"/>
    <property type="match status" value="1"/>
</dbReference>
<reference evidence="5" key="1">
    <citation type="submission" date="2022-08" db="UniProtKB">
        <authorList>
            <consortium name="EnsemblMetazoa"/>
        </authorList>
    </citation>
    <scope>IDENTIFICATION</scope>
    <source>
        <strain evidence="5">05x7-T-G4-1.051#20</strain>
    </source>
</reference>
<dbReference type="Pfam" id="PF02931">
    <property type="entry name" value="Neur_chan_LBD"/>
    <property type="match status" value="1"/>
</dbReference>
<keyword evidence="6" id="KW-1185">Reference proteome</keyword>
<dbReference type="GO" id="GO:0016020">
    <property type="term" value="C:membrane"/>
    <property type="evidence" value="ECO:0007669"/>
    <property type="project" value="InterPro"/>
</dbReference>
<dbReference type="GO" id="GO:0005230">
    <property type="term" value="F:extracellular ligand-gated monoatomic ion channel activity"/>
    <property type="evidence" value="ECO:0007669"/>
    <property type="project" value="InterPro"/>
</dbReference>
<proteinExistence type="predicted"/>
<evidence type="ECO:0000256" key="2">
    <source>
        <dbReference type="SAM" id="Phobius"/>
    </source>
</evidence>
<feature type="chain" id="PRO_5036499955" description="Neurotransmitter-gated ion-channel ligand-binding domain-containing protein" evidence="3">
    <location>
        <begin position="17"/>
        <end position="226"/>
    </location>
</feature>
<organism evidence="5 6">
    <name type="scientific">Magallana gigas</name>
    <name type="common">Pacific oyster</name>
    <name type="synonym">Crassostrea gigas</name>
    <dbReference type="NCBI Taxonomy" id="29159"/>
    <lineage>
        <taxon>Eukaryota</taxon>
        <taxon>Metazoa</taxon>
        <taxon>Spiralia</taxon>
        <taxon>Lophotrochozoa</taxon>
        <taxon>Mollusca</taxon>
        <taxon>Bivalvia</taxon>
        <taxon>Autobranchia</taxon>
        <taxon>Pteriomorphia</taxon>
        <taxon>Ostreida</taxon>
        <taxon>Ostreoidea</taxon>
        <taxon>Ostreidae</taxon>
        <taxon>Magallana</taxon>
    </lineage>
</organism>
<feature type="signal peptide" evidence="3">
    <location>
        <begin position="1"/>
        <end position="16"/>
    </location>
</feature>
<evidence type="ECO:0000313" key="6">
    <source>
        <dbReference type="Proteomes" id="UP000005408"/>
    </source>
</evidence>
<dbReference type="Gene3D" id="2.70.170.10">
    <property type="entry name" value="Neurotransmitter-gated ion-channel ligand-binding domain"/>
    <property type="match status" value="1"/>
</dbReference>
<accession>A0A8W8LGZ1</accession>
<keyword evidence="2" id="KW-0812">Transmembrane</keyword>
<dbReference type="InterPro" id="IPR036734">
    <property type="entry name" value="Neur_chan_lig-bd_sf"/>
</dbReference>
<dbReference type="EnsemblMetazoa" id="G28178.2">
    <property type="protein sequence ID" value="G28178.2:cds"/>
    <property type="gene ID" value="G28178"/>
</dbReference>
<keyword evidence="2" id="KW-0472">Membrane</keyword>
<evidence type="ECO:0000313" key="5">
    <source>
        <dbReference type="EnsemblMetazoa" id="G28178.2:cds"/>
    </source>
</evidence>
<evidence type="ECO:0000256" key="1">
    <source>
        <dbReference type="SAM" id="MobiDB-lite"/>
    </source>
</evidence>
<dbReference type="InterPro" id="IPR006202">
    <property type="entry name" value="Neur_chan_lig-bd"/>
</dbReference>
<evidence type="ECO:0000259" key="4">
    <source>
        <dbReference type="Pfam" id="PF02931"/>
    </source>
</evidence>